<accession>A0AA35T0T6</accession>
<evidence type="ECO:0000256" key="2">
    <source>
        <dbReference type="SAM" id="Coils"/>
    </source>
</evidence>
<dbReference type="InterPro" id="IPR006020">
    <property type="entry name" value="PTB/PI_dom"/>
</dbReference>
<dbReference type="PANTHER" id="PTHR11232">
    <property type="entry name" value="PHOSPHOTYROSINE INTERACTION DOMAIN-CONTAINING FAMILY MEMBER"/>
    <property type="match status" value="1"/>
</dbReference>
<evidence type="ECO:0000313" key="5">
    <source>
        <dbReference type="EMBL" id="CAI8039047.1"/>
    </source>
</evidence>
<evidence type="ECO:0000256" key="1">
    <source>
        <dbReference type="ARBA" id="ARBA00023054"/>
    </source>
</evidence>
<protein>
    <submittedName>
        <fullName evidence="5">Dystrophin-like protein 1</fullName>
    </submittedName>
</protein>
<proteinExistence type="predicted"/>
<feature type="compositionally biased region" description="Low complexity" evidence="3">
    <location>
        <begin position="509"/>
        <end position="541"/>
    </location>
</feature>
<keyword evidence="1 2" id="KW-0175">Coiled coil</keyword>
<evidence type="ECO:0000256" key="3">
    <source>
        <dbReference type="SAM" id="MobiDB-lite"/>
    </source>
</evidence>
<feature type="region of interest" description="Disordered" evidence="3">
    <location>
        <begin position="495"/>
        <end position="541"/>
    </location>
</feature>
<comment type="caution">
    <text evidence="5">The sequence shown here is derived from an EMBL/GenBank/DDBJ whole genome shotgun (WGS) entry which is preliminary data.</text>
</comment>
<dbReference type="GO" id="GO:0050998">
    <property type="term" value="F:nitric-oxide synthase binding"/>
    <property type="evidence" value="ECO:0007669"/>
    <property type="project" value="TreeGrafter"/>
</dbReference>
<dbReference type="AlphaFoldDB" id="A0AA35T0T6"/>
<dbReference type="InterPro" id="IPR051133">
    <property type="entry name" value="Adapter_Engulfment-Domain"/>
</dbReference>
<reference evidence="5" key="1">
    <citation type="submission" date="2023-03" db="EMBL/GenBank/DDBJ databases">
        <authorList>
            <person name="Steffen K."/>
            <person name="Cardenas P."/>
        </authorList>
    </citation>
    <scope>NUCLEOTIDE SEQUENCE</scope>
</reference>
<dbReference type="PROSITE" id="PS01179">
    <property type="entry name" value="PID"/>
    <property type="match status" value="1"/>
</dbReference>
<feature type="region of interest" description="Disordered" evidence="3">
    <location>
        <begin position="563"/>
        <end position="617"/>
    </location>
</feature>
<dbReference type="SMART" id="SM00462">
    <property type="entry name" value="PTB"/>
    <property type="match status" value="1"/>
</dbReference>
<dbReference type="SUPFAM" id="SSF50729">
    <property type="entry name" value="PH domain-like"/>
    <property type="match status" value="1"/>
</dbReference>
<dbReference type="PANTHER" id="PTHR11232:SF17">
    <property type="entry name" value="CAPON-LIKE PROTEIN"/>
    <property type="match status" value="1"/>
</dbReference>
<gene>
    <name evidence="5" type="ORF">GBAR_LOCUS21723</name>
</gene>
<evidence type="ECO:0000259" key="4">
    <source>
        <dbReference type="PROSITE" id="PS01179"/>
    </source>
</evidence>
<dbReference type="InterPro" id="IPR011993">
    <property type="entry name" value="PH-like_dom_sf"/>
</dbReference>
<dbReference type="Gene3D" id="2.30.29.30">
    <property type="entry name" value="Pleckstrin-homology domain (PH domain)/Phosphotyrosine-binding domain (PTB)"/>
    <property type="match status" value="1"/>
</dbReference>
<dbReference type="Proteomes" id="UP001174909">
    <property type="component" value="Unassembled WGS sequence"/>
</dbReference>
<feature type="coiled-coil region" evidence="2">
    <location>
        <begin position="403"/>
        <end position="451"/>
    </location>
</feature>
<dbReference type="FunFam" id="2.30.29.30:FF:000124">
    <property type="entry name" value="carboxyl-terminal PDZ ligand of neuronal nitric oxide synthase protein-like"/>
    <property type="match status" value="1"/>
</dbReference>
<keyword evidence="6" id="KW-1185">Reference proteome</keyword>
<organism evidence="5 6">
    <name type="scientific">Geodia barretti</name>
    <name type="common">Barrett's horny sponge</name>
    <dbReference type="NCBI Taxonomy" id="519541"/>
    <lineage>
        <taxon>Eukaryota</taxon>
        <taxon>Metazoa</taxon>
        <taxon>Porifera</taxon>
        <taxon>Demospongiae</taxon>
        <taxon>Heteroscleromorpha</taxon>
        <taxon>Tetractinellida</taxon>
        <taxon>Astrophorina</taxon>
        <taxon>Geodiidae</taxon>
        <taxon>Geodia</taxon>
    </lineage>
</organism>
<feature type="region of interest" description="Disordered" evidence="3">
    <location>
        <begin position="186"/>
        <end position="220"/>
    </location>
</feature>
<dbReference type="EMBL" id="CASHTH010003024">
    <property type="protein sequence ID" value="CAI8039047.1"/>
    <property type="molecule type" value="Genomic_DNA"/>
</dbReference>
<evidence type="ECO:0000313" key="6">
    <source>
        <dbReference type="Proteomes" id="UP001174909"/>
    </source>
</evidence>
<name>A0AA35T0T6_GEOBA</name>
<sequence length="617" mass="67368">MSLDRGSSTRISLKSITKRLGVRSKDYSKVEDLYDTRVPLHNEDAFTHGLKFKAKFIGSLEISRPTCKVDIITAMRRIRYEFKVKGIRKIRSNILVSTQGVKVIKRKRKRSRKRYTEEQLFIMQHPIYRIFYVSHDSQDMKIFSYISRELPSSTFRCNVFKAYKKNMALHIVRSLGQAFDVCHRLNPRPKKTKKEGEEGEGEGEKKAEEGEGTADNGDEKAELGADLSAGLKEISLEEGGKKTEPAPQVDLMGLDFDPFVFNFETPGRVGATPNGGPQNGFDYSSFPGGGGGGEAAGFPPLMVSNNPSGFPDLPAGSNSAQTQLQLMGRPRPRPAGSSNQQNIIQENPFTDTLRTGSASPTLSIGEAIDGPVEKMISNPFMADPGGQQAQQWEMYRQQMAAHMQLMQEQLKQEKAARIESQARVEHLHQQNNQLLTHVQKLMVELEKLQSLQMAQLLASGAVPPTSTAEPSSSSLPVILEASSDQEPTSIASIVAAPPAETPPPPPEATPTTSETLLSTAASSPSATVTSTSSSSTTTITTTDSELLSTPFDAHQPHEQETFPLIQPNEEGLPTETSTPVAPSTESPAKVENEGDTPEFPLFSDTANLPTNDPFAPQ</sequence>
<dbReference type="Pfam" id="PF00640">
    <property type="entry name" value="PID"/>
    <property type="match status" value="1"/>
</dbReference>
<feature type="compositionally biased region" description="Pro residues" evidence="3">
    <location>
        <begin position="499"/>
        <end position="508"/>
    </location>
</feature>
<feature type="domain" description="PID" evidence="4">
    <location>
        <begin position="49"/>
        <end position="184"/>
    </location>
</feature>
<feature type="compositionally biased region" description="Polar residues" evidence="3">
    <location>
        <begin position="574"/>
        <end position="586"/>
    </location>
</feature>